<feature type="non-terminal residue" evidence="1">
    <location>
        <position position="353"/>
    </location>
</feature>
<organism evidence="1 2">
    <name type="scientific">Polarella glacialis</name>
    <name type="common">Dinoflagellate</name>
    <dbReference type="NCBI Taxonomy" id="89957"/>
    <lineage>
        <taxon>Eukaryota</taxon>
        <taxon>Sar</taxon>
        <taxon>Alveolata</taxon>
        <taxon>Dinophyceae</taxon>
        <taxon>Suessiales</taxon>
        <taxon>Suessiaceae</taxon>
        <taxon>Polarella</taxon>
    </lineage>
</organism>
<reference evidence="1" key="1">
    <citation type="submission" date="2021-02" db="EMBL/GenBank/DDBJ databases">
        <authorList>
            <person name="Dougan E. K."/>
            <person name="Rhodes N."/>
            <person name="Thang M."/>
            <person name="Chan C."/>
        </authorList>
    </citation>
    <scope>NUCLEOTIDE SEQUENCE</scope>
</reference>
<proteinExistence type="predicted"/>
<gene>
    <name evidence="1" type="ORF">PGLA2088_LOCUS14238</name>
</gene>
<evidence type="ECO:0000313" key="2">
    <source>
        <dbReference type="Proteomes" id="UP000626109"/>
    </source>
</evidence>
<dbReference type="AlphaFoldDB" id="A0A813J2K2"/>
<name>A0A813J2K2_POLGL</name>
<evidence type="ECO:0000313" key="1">
    <source>
        <dbReference type="EMBL" id="CAE8660688.1"/>
    </source>
</evidence>
<accession>A0A813J2K2</accession>
<dbReference type="Proteomes" id="UP000626109">
    <property type="component" value="Unassembled WGS sequence"/>
</dbReference>
<comment type="caution">
    <text evidence="1">The sequence shown here is derived from an EMBL/GenBank/DDBJ whole genome shotgun (WGS) entry which is preliminary data.</text>
</comment>
<protein>
    <submittedName>
        <fullName evidence="1">Uncharacterized protein</fullName>
    </submittedName>
</protein>
<dbReference type="EMBL" id="CAJNNW010017297">
    <property type="protein sequence ID" value="CAE8660688.1"/>
    <property type="molecule type" value="Genomic_DNA"/>
</dbReference>
<sequence>GGLQTPAQRGGVAESIDGRLSRLIIGVQPGAAPVGGYRASAAPSYWDLPGYILFACLDTEGQGQISEDAVCKWATSLCGDPASQGGDAASAAAALCNPTGRGLITYADFRRWCGHMDRQQGMHTGRAAQLQLRAQLREAVLELSGRGADVHHDGIKASYASAPTAEARGLDAPAELYGLVRLMMDAGVCLDGSLAQLLASAFLEAASMSCAEARASYRAFFAMARRACSFLRRHVDDLYRVCLASSIDLEAVLLTVAPGVKPLPADARVSWEALATALTNAGADTSTLDAEEVVAALDPSGRRLVAAAEVASGFADFQARHTAVLSQLADGLLPGWNSSRDGEEAVGRNRVLS</sequence>